<gene>
    <name evidence="1" type="ORF">H5410_036881</name>
</gene>
<reference evidence="1 2" key="1">
    <citation type="submission" date="2020-09" db="EMBL/GenBank/DDBJ databases">
        <title>De no assembly of potato wild relative species, Solanum commersonii.</title>
        <authorList>
            <person name="Cho K."/>
        </authorList>
    </citation>
    <scope>NUCLEOTIDE SEQUENCE [LARGE SCALE GENOMIC DNA]</scope>
    <source>
        <strain evidence="1">LZ3.2</strain>
        <tissue evidence="1">Leaf</tissue>
    </source>
</reference>
<comment type="caution">
    <text evidence="1">The sequence shown here is derived from an EMBL/GenBank/DDBJ whole genome shotgun (WGS) entry which is preliminary data.</text>
</comment>
<protein>
    <submittedName>
        <fullName evidence="1">Uncharacterized protein</fullName>
    </submittedName>
</protein>
<dbReference type="AlphaFoldDB" id="A0A9J5Y5J4"/>
<dbReference type="EMBL" id="JACXVP010000007">
    <property type="protein sequence ID" value="KAG5595649.1"/>
    <property type="molecule type" value="Genomic_DNA"/>
</dbReference>
<organism evidence="1 2">
    <name type="scientific">Solanum commersonii</name>
    <name type="common">Commerson's wild potato</name>
    <name type="synonym">Commerson's nightshade</name>
    <dbReference type="NCBI Taxonomy" id="4109"/>
    <lineage>
        <taxon>Eukaryota</taxon>
        <taxon>Viridiplantae</taxon>
        <taxon>Streptophyta</taxon>
        <taxon>Embryophyta</taxon>
        <taxon>Tracheophyta</taxon>
        <taxon>Spermatophyta</taxon>
        <taxon>Magnoliopsida</taxon>
        <taxon>eudicotyledons</taxon>
        <taxon>Gunneridae</taxon>
        <taxon>Pentapetalae</taxon>
        <taxon>asterids</taxon>
        <taxon>lamiids</taxon>
        <taxon>Solanales</taxon>
        <taxon>Solanaceae</taxon>
        <taxon>Solanoideae</taxon>
        <taxon>Solaneae</taxon>
        <taxon>Solanum</taxon>
    </lineage>
</organism>
<evidence type="ECO:0000313" key="2">
    <source>
        <dbReference type="Proteomes" id="UP000824120"/>
    </source>
</evidence>
<dbReference type="Proteomes" id="UP000824120">
    <property type="component" value="Chromosome 7"/>
</dbReference>
<evidence type="ECO:0000313" key="1">
    <source>
        <dbReference type="EMBL" id="KAG5595649.1"/>
    </source>
</evidence>
<sequence>MEKKILHWQRVYADEGYSGVGKMEITVNRRFETKDKLAKWGRNSRKFTQKKQLSSTIVGHIIQDTHGRGSRYPKLATRLHALNMHVSVKGS</sequence>
<accession>A0A9J5Y5J4</accession>
<name>A0A9J5Y5J4_SOLCO</name>
<keyword evidence="2" id="KW-1185">Reference proteome</keyword>
<proteinExistence type="predicted"/>